<dbReference type="Pfam" id="PF02447">
    <property type="entry name" value="GntP_permease"/>
    <property type="match status" value="1"/>
</dbReference>
<feature type="transmembrane region" description="Helical" evidence="1">
    <location>
        <begin position="274"/>
        <end position="298"/>
    </location>
</feature>
<comment type="caution">
    <text evidence="2">The sequence shown here is derived from an EMBL/GenBank/DDBJ whole genome shotgun (WGS) entry which is preliminary data.</text>
</comment>
<keyword evidence="1" id="KW-0472">Membrane</keyword>
<gene>
    <name evidence="2" type="ORF">BTW10_15055</name>
</gene>
<keyword evidence="1" id="KW-0812">Transmembrane</keyword>
<feature type="transmembrane region" description="Helical" evidence="1">
    <location>
        <begin position="173"/>
        <end position="199"/>
    </location>
</feature>
<dbReference type="EMBL" id="MSDQ01000037">
    <property type="protein sequence ID" value="OLO10361.1"/>
    <property type="molecule type" value="Genomic_DNA"/>
</dbReference>
<feature type="transmembrane region" description="Helical" evidence="1">
    <location>
        <begin position="352"/>
        <end position="370"/>
    </location>
</feature>
<feature type="transmembrane region" description="Helical" evidence="1">
    <location>
        <begin position="147"/>
        <end position="166"/>
    </location>
</feature>
<keyword evidence="3" id="KW-1185">Reference proteome</keyword>
<feature type="transmembrane region" description="Helical" evidence="1">
    <location>
        <begin position="6"/>
        <end position="30"/>
    </location>
</feature>
<evidence type="ECO:0000313" key="2">
    <source>
        <dbReference type="EMBL" id="OLO10361.1"/>
    </source>
</evidence>
<feature type="transmembrane region" description="Helical" evidence="1">
    <location>
        <begin position="118"/>
        <end position="141"/>
    </location>
</feature>
<feature type="transmembrane region" description="Helical" evidence="1">
    <location>
        <begin position="439"/>
        <end position="464"/>
    </location>
</feature>
<dbReference type="PANTHER" id="PTHR30354:SF25">
    <property type="entry name" value="INNER MEMBRANE PERMEASE YGBN"/>
    <property type="match status" value="1"/>
</dbReference>
<dbReference type="GO" id="GO:0015128">
    <property type="term" value="F:gluconate transmembrane transporter activity"/>
    <property type="evidence" value="ECO:0007669"/>
    <property type="project" value="InterPro"/>
</dbReference>
<sequence>MDTAFAFTLSTPGLLAVAAGAIAVLLFLIIKVKLHPFLALVIVSIATALATGVTVDDLLPTLLSGFGKTLGNVALLIGFGAILGRIVAISGGAKVLADTLIRICGKDKAPLGLSIASLLFGFPIFLDAAFVVMLPVIYSIARELRGSLLIYALPAAGAFLVMHALVPPHPGPVAAAVFLEGDIGLVLLVALIVGLPTWYLAGYQLSLWLAKRTPFHPVPDLMGGADSDEVERTSLPRFSTILLVLLLPLALIFMNTGITTLISAGTLPEDNPVLGTLTLIGETPVALLISLCLAMWLLLLRGHEKGAMGAVNETIEKALAPVCSIILITGAGGMFGGVLTASGIGEALADSLQSLGLPLLVAGYVIAAVIRIAQGSATVAGTTAAGILAPAVLDSSLSGMPLACVVVAVVAGAIGYSHVNDSGFWLVGRFLGMETKTMLKTWSVVSTAISLMAFCLAWALFTVLT</sequence>
<reference evidence="2 3" key="1">
    <citation type="submission" date="2016-12" db="EMBL/GenBank/DDBJ databases">
        <title>Draft genome sequences of strains Salinicola socius SMB35, Salinicola sp. MH3R3-1 and Chromohalobacter sp. SMB17 from the Verkhnekamsk potash mining region of Russia.</title>
        <authorList>
            <person name="Mavrodi D.V."/>
            <person name="Olsson B.E."/>
            <person name="Korsakova E.S."/>
            <person name="Pyankova A."/>
            <person name="Mavrodi O.V."/>
            <person name="Plotnikova E.G."/>
        </authorList>
    </citation>
    <scope>NUCLEOTIDE SEQUENCE [LARGE SCALE GENOMIC DNA]</scope>
    <source>
        <strain evidence="2 3">SMB17</strain>
    </source>
</reference>
<feature type="transmembrane region" description="Helical" evidence="1">
    <location>
        <begin position="318"/>
        <end position="340"/>
    </location>
</feature>
<accession>A0A1Q8T9K6</accession>
<protein>
    <submittedName>
        <fullName evidence="2">Permease</fullName>
    </submittedName>
</protein>
<dbReference type="GO" id="GO:0005886">
    <property type="term" value="C:plasma membrane"/>
    <property type="evidence" value="ECO:0007669"/>
    <property type="project" value="TreeGrafter"/>
</dbReference>
<dbReference type="Proteomes" id="UP000186806">
    <property type="component" value="Unassembled WGS sequence"/>
</dbReference>
<dbReference type="InterPro" id="IPR003474">
    <property type="entry name" value="Glcn_transporter"/>
</dbReference>
<dbReference type="RefSeq" id="WP_075370110.1">
    <property type="nucleotide sequence ID" value="NZ_MSDQ01000037.1"/>
</dbReference>
<feature type="transmembrane region" description="Helical" evidence="1">
    <location>
        <begin position="37"/>
        <end position="55"/>
    </location>
</feature>
<organism evidence="2 3">
    <name type="scientific">Chromohalobacter japonicus</name>
    <dbReference type="NCBI Taxonomy" id="223900"/>
    <lineage>
        <taxon>Bacteria</taxon>
        <taxon>Pseudomonadati</taxon>
        <taxon>Pseudomonadota</taxon>
        <taxon>Gammaproteobacteria</taxon>
        <taxon>Oceanospirillales</taxon>
        <taxon>Halomonadaceae</taxon>
        <taxon>Chromohalobacter</taxon>
    </lineage>
</organism>
<proteinExistence type="predicted"/>
<keyword evidence="1" id="KW-1133">Transmembrane helix</keyword>
<dbReference type="PIRSF" id="PIRSF002746">
    <property type="entry name" value="Gluconate_transporter"/>
    <property type="match status" value="1"/>
</dbReference>
<evidence type="ECO:0000256" key="1">
    <source>
        <dbReference type="SAM" id="Phobius"/>
    </source>
</evidence>
<feature type="transmembrane region" description="Helical" evidence="1">
    <location>
        <begin position="400"/>
        <end position="419"/>
    </location>
</feature>
<dbReference type="NCBIfam" id="TIGR00791">
    <property type="entry name" value="gntP"/>
    <property type="match status" value="1"/>
</dbReference>
<feature type="transmembrane region" description="Helical" evidence="1">
    <location>
        <begin position="376"/>
        <end position="393"/>
    </location>
</feature>
<dbReference type="AlphaFoldDB" id="A0A1Q8T9K6"/>
<name>A0A1Q8T9K6_9GAMM</name>
<dbReference type="PANTHER" id="PTHR30354">
    <property type="entry name" value="GNT FAMILY GLUCONATE TRANSPORTER"/>
    <property type="match status" value="1"/>
</dbReference>
<feature type="transmembrane region" description="Helical" evidence="1">
    <location>
        <begin position="241"/>
        <end position="262"/>
    </location>
</feature>
<evidence type="ECO:0000313" key="3">
    <source>
        <dbReference type="Proteomes" id="UP000186806"/>
    </source>
</evidence>
<feature type="transmembrane region" description="Helical" evidence="1">
    <location>
        <begin position="75"/>
        <end position="97"/>
    </location>
</feature>